<name>A0ACA9QCU5_9GLOM</name>
<dbReference type="Proteomes" id="UP000789366">
    <property type="component" value="Unassembled WGS sequence"/>
</dbReference>
<organism evidence="1 2">
    <name type="scientific">Cetraspora pellucida</name>
    <dbReference type="NCBI Taxonomy" id="1433469"/>
    <lineage>
        <taxon>Eukaryota</taxon>
        <taxon>Fungi</taxon>
        <taxon>Fungi incertae sedis</taxon>
        <taxon>Mucoromycota</taxon>
        <taxon>Glomeromycotina</taxon>
        <taxon>Glomeromycetes</taxon>
        <taxon>Diversisporales</taxon>
        <taxon>Gigasporaceae</taxon>
        <taxon>Cetraspora</taxon>
    </lineage>
</organism>
<evidence type="ECO:0000313" key="2">
    <source>
        <dbReference type="Proteomes" id="UP000789366"/>
    </source>
</evidence>
<feature type="non-terminal residue" evidence="1">
    <location>
        <position position="1"/>
    </location>
</feature>
<dbReference type="EMBL" id="CAJVPW010040310">
    <property type="protein sequence ID" value="CAG8745981.1"/>
    <property type="molecule type" value="Genomic_DNA"/>
</dbReference>
<evidence type="ECO:0000313" key="1">
    <source>
        <dbReference type="EMBL" id="CAG8745981.1"/>
    </source>
</evidence>
<proteinExistence type="predicted"/>
<reference evidence="1" key="1">
    <citation type="submission" date="2021-06" db="EMBL/GenBank/DDBJ databases">
        <authorList>
            <person name="Kallberg Y."/>
            <person name="Tangrot J."/>
            <person name="Rosling A."/>
        </authorList>
    </citation>
    <scope>NUCLEOTIDE SEQUENCE</scope>
    <source>
        <strain evidence="1">28 12/20/2015</strain>
    </source>
</reference>
<feature type="non-terminal residue" evidence="1">
    <location>
        <position position="120"/>
    </location>
</feature>
<keyword evidence="2" id="KW-1185">Reference proteome</keyword>
<accession>A0ACA9QCU5</accession>
<protein>
    <submittedName>
        <fullName evidence="1">12452_t:CDS:1</fullName>
    </submittedName>
</protein>
<gene>
    <name evidence="1" type="ORF">SPELUC_LOCUS14136</name>
</gene>
<comment type="caution">
    <text evidence="1">The sequence shown here is derived from an EMBL/GenBank/DDBJ whole genome shotgun (WGS) entry which is preliminary data.</text>
</comment>
<sequence length="120" mass="13943">STQNWINKFQEYCLDIGLEETPEDINNTSKLETQLSLHNEKHYTMTANQFYKRKDSSFDVFIYKSKTNQHGLNNLSSANKILISANNPKIIADYKKSFSKRSVDADLEFYLHPIDIKFAS</sequence>